<sequence length="450" mass="51588">MHKCATKISFKMIKLIFFLFFVVKTESANILCVFPTPAYSHQSVFNVYMDKLVDYGHNVTVITPVPRRVSHLKEIIVPNNTFEQLVNNSAMVVKEDSVTAEKYTPLIDMVAEQFASENVSKLVSSDTKFDLVVCEAYLTLPLVFGHVFQAPTIRFSSGYGTNENFYTMNKNGVDFNSVMYPNMWRSGNFGSTNDFYIENRLDEEWTALERVQDEKAKKLFGNYVPPLKVLAERNALLFVNVPAVLDNNRPVGDNVQYLGGLHLSKRSNPLRNYELGRHKNVVYVSFGSVATVFDNDTMTEMVRVFNSLPYTVYWKTNDRSDLGKNILTRKWFPQRELLNYGNIKLFITQGGVQSTSESIEAGVPMLVLPLMGDQFYNAHRLVQLGVAETVDILGLKNIQLENKIIHMMTNTKYAEQTKKLKQVINDLAMKSYRRAIWYTNRVLRFKMKTL</sequence>
<dbReference type="PROSITE" id="PS00375">
    <property type="entry name" value="UDPGT"/>
    <property type="match status" value="1"/>
</dbReference>
<evidence type="ECO:0000313" key="8">
    <source>
        <dbReference type="EMBL" id="ADQ26321.1"/>
    </source>
</evidence>
<evidence type="ECO:0000256" key="6">
    <source>
        <dbReference type="PIRNR" id="PIRNR000476"/>
    </source>
</evidence>
<evidence type="ECO:0000256" key="5">
    <source>
        <dbReference type="ARBA" id="ARBA00022729"/>
    </source>
</evidence>
<protein>
    <recommendedName>
        <fullName evidence="2 6">Ecdysteroid UDP-glucosyltransferase</fullName>
        <ecNumber evidence="6">2.4.1.-</ecNumber>
    </recommendedName>
</protein>
<dbReference type="InterPro" id="IPR002213">
    <property type="entry name" value="UDP_glucos_trans"/>
</dbReference>
<dbReference type="PANTHER" id="PTHR48043">
    <property type="entry name" value="EG:EG0003.4 PROTEIN-RELATED"/>
    <property type="match status" value="1"/>
</dbReference>
<dbReference type="GO" id="GO:0008194">
    <property type="term" value="F:UDP-glycosyltransferase activity"/>
    <property type="evidence" value="ECO:0007669"/>
    <property type="project" value="InterPro"/>
</dbReference>
<keyword evidence="3 6" id="KW-0328">Glycosyltransferase</keyword>
<dbReference type="CAZy" id="GT1">
    <property type="family name" value="Glycosyltransferase Family 1"/>
</dbReference>
<comment type="function">
    <text evidence="6">Catalyzes the transfer of glucose from UDP-glucose to ecdysteroids which are insect molting hormones.</text>
</comment>
<dbReference type="PIRSF" id="PIRSF000476">
    <property type="entry name" value="Ecdystd_UDP_glucosyltfrase"/>
    <property type="match status" value="1"/>
</dbReference>
<name>E5KJ78_9BBAC</name>
<keyword evidence="5" id="KW-0732">Signal</keyword>
<evidence type="ECO:0000256" key="4">
    <source>
        <dbReference type="ARBA" id="ARBA00022679"/>
    </source>
</evidence>
<evidence type="ECO:0000256" key="7">
    <source>
        <dbReference type="RuleBase" id="RU003718"/>
    </source>
</evidence>
<proteinExistence type="inferred from homology"/>
<dbReference type="EC" id="2.4.1.-" evidence="6"/>
<evidence type="ECO:0000256" key="1">
    <source>
        <dbReference type="ARBA" id="ARBA00009995"/>
    </source>
</evidence>
<keyword evidence="4 6" id="KW-0808">Transferase</keyword>
<accession>E5KJ78</accession>
<dbReference type="CDD" id="cd03784">
    <property type="entry name" value="GT1_Gtf-like"/>
    <property type="match status" value="1"/>
</dbReference>
<dbReference type="PANTHER" id="PTHR48043:SF145">
    <property type="entry name" value="FI06409P-RELATED"/>
    <property type="match status" value="1"/>
</dbReference>
<evidence type="ECO:0000256" key="3">
    <source>
        <dbReference type="ARBA" id="ARBA00022676"/>
    </source>
</evidence>
<gene>
    <name evidence="8" type="primary">egt</name>
</gene>
<dbReference type="SUPFAM" id="SSF53756">
    <property type="entry name" value="UDP-Glycosyltransferase/glycogen phosphorylase"/>
    <property type="match status" value="1"/>
</dbReference>
<comment type="similarity">
    <text evidence="1 6 7">Belongs to the UDP-glycosyltransferase family.</text>
</comment>
<dbReference type="FunFam" id="3.40.50.2000:FF:000021">
    <property type="entry name" value="UDP-glucuronosyltransferase"/>
    <property type="match status" value="1"/>
</dbReference>
<dbReference type="InterPro" id="IPR050271">
    <property type="entry name" value="UDP-glycosyltransferase"/>
</dbReference>
<dbReference type="Pfam" id="PF00201">
    <property type="entry name" value="UDPGT"/>
    <property type="match status" value="1"/>
</dbReference>
<organism evidence="8">
    <name type="scientific">Phthorimaea operculella granulovirus</name>
    <dbReference type="NCBI Taxonomy" id="192584"/>
    <lineage>
        <taxon>Viruses</taxon>
        <taxon>Viruses incertae sedis</taxon>
        <taxon>Naldaviricetes</taxon>
        <taxon>Lefavirales</taxon>
        <taxon>Baculoviridae</taxon>
        <taxon>Betabaculovirus</taxon>
        <taxon>Betabaculovirus phoperculellae</taxon>
    </lineage>
</organism>
<dbReference type="InterPro" id="IPR016224">
    <property type="entry name" value="Ecdysteroid_UDP-Glc_Trfase"/>
</dbReference>
<dbReference type="InterPro" id="IPR035595">
    <property type="entry name" value="UDP_glycos_trans_CS"/>
</dbReference>
<evidence type="ECO:0000256" key="2">
    <source>
        <dbReference type="ARBA" id="ARBA00013904"/>
    </source>
</evidence>
<reference evidence="8" key="1">
    <citation type="journal article" date="2010" name="Appl. Environ. Microbiol.">
        <title>Genetic and biological analysis of Colombian Phthorimaea operculella granulovirus isolated from Tecia solanivora (Lepidoptera: Gelechiidae).</title>
        <authorList>
            <person name="Espinel-Correal C."/>
            <person name="Lery X."/>
            <person name="Villamizar L."/>
            <person name="Gomez J."/>
            <person name="Zeddam J.L."/>
            <person name="Cotes A.M."/>
            <person name="Lopez-Ferber M."/>
        </authorList>
    </citation>
    <scope>NUCLEOTIDE SEQUENCE</scope>
    <source>
        <strain evidence="8">VG005</strain>
    </source>
</reference>
<dbReference type="Gene3D" id="3.40.50.2000">
    <property type="entry name" value="Glycogen Phosphorylase B"/>
    <property type="match status" value="1"/>
</dbReference>
<dbReference type="EMBL" id="HQ166268">
    <property type="protein sequence ID" value="ADQ26321.1"/>
    <property type="molecule type" value="Genomic_DNA"/>
</dbReference>